<proteinExistence type="predicted"/>
<organism evidence="2 3">
    <name type="scientific">Marinococcus luteus</name>
    <dbReference type="NCBI Taxonomy" id="1122204"/>
    <lineage>
        <taxon>Bacteria</taxon>
        <taxon>Bacillati</taxon>
        <taxon>Bacillota</taxon>
        <taxon>Bacilli</taxon>
        <taxon>Bacillales</taxon>
        <taxon>Bacillaceae</taxon>
        <taxon>Marinococcus</taxon>
    </lineage>
</organism>
<dbReference type="CDD" id="cd04182">
    <property type="entry name" value="GT_2_like_f"/>
    <property type="match status" value="1"/>
</dbReference>
<protein>
    <submittedName>
        <fullName evidence="2">Molybdenum cofactor cytidylyltransferase</fullName>
    </submittedName>
</protein>
<dbReference type="STRING" id="1122204.SAMN05421781_1335"/>
<dbReference type="OrthoDB" id="285216at2"/>
<sequence>MKTAVIYLAAGKSSRMGHNKLEKPWKNTTLGSSALQQVLKSSAEEVIVVTNQSVWIDNRIFEKNKRPVRLAACPQAVKGQAYSLRAGVNEAARIGAEAVLVVLADQPGLTAETIDRLIAQAEAEACDFTGMWTGRHYQPPMLFKKQMFAALQRVEGDRGAASILRSAHTWAGSPYVGFQKVEQLDVDTEEEYRWMLHTQQ</sequence>
<dbReference type="InterPro" id="IPR025877">
    <property type="entry name" value="MobA-like_NTP_Trfase"/>
</dbReference>
<dbReference type="SUPFAM" id="SSF53448">
    <property type="entry name" value="Nucleotide-diphospho-sugar transferases"/>
    <property type="match status" value="1"/>
</dbReference>
<dbReference type="AlphaFoldDB" id="A0A1H2TE07"/>
<evidence type="ECO:0000259" key="1">
    <source>
        <dbReference type="Pfam" id="PF12804"/>
    </source>
</evidence>
<reference evidence="2 3" key="1">
    <citation type="submission" date="2016-10" db="EMBL/GenBank/DDBJ databases">
        <authorList>
            <person name="de Groot N.N."/>
        </authorList>
    </citation>
    <scope>NUCLEOTIDE SEQUENCE [LARGE SCALE GENOMIC DNA]</scope>
    <source>
        <strain evidence="2 3">DSM 23126</strain>
    </source>
</reference>
<evidence type="ECO:0000313" key="3">
    <source>
        <dbReference type="Proteomes" id="UP000199488"/>
    </source>
</evidence>
<dbReference type="InterPro" id="IPR029044">
    <property type="entry name" value="Nucleotide-diphossugar_trans"/>
</dbReference>
<dbReference type="RefSeq" id="WP_091612761.1">
    <property type="nucleotide sequence ID" value="NZ_FNNC01000002.1"/>
</dbReference>
<evidence type="ECO:0000313" key="2">
    <source>
        <dbReference type="EMBL" id="SDW41449.1"/>
    </source>
</evidence>
<feature type="domain" description="MobA-like NTP transferase" evidence="1">
    <location>
        <begin position="6"/>
        <end position="167"/>
    </location>
</feature>
<keyword evidence="2" id="KW-0548">Nucleotidyltransferase</keyword>
<dbReference type="Pfam" id="PF12804">
    <property type="entry name" value="NTP_transf_3"/>
    <property type="match status" value="1"/>
</dbReference>
<gene>
    <name evidence="2" type="ORF">SAMN05421781_1335</name>
</gene>
<keyword evidence="3" id="KW-1185">Reference proteome</keyword>
<dbReference type="EMBL" id="FNNC01000002">
    <property type="protein sequence ID" value="SDW41449.1"/>
    <property type="molecule type" value="Genomic_DNA"/>
</dbReference>
<dbReference type="GO" id="GO:0016779">
    <property type="term" value="F:nucleotidyltransferase activity"/>
    <property type="evidence" value="ECO:0007669"/>
    <property type="project" value="UniProtKB-KW"/>
</dbReference>
<dbReference type="Gene3D" id="3.90.550.10">
    <property type="entry name" value="Spore Coat Polysaccharide Biosynthesis Protein SpsA, Chain A"/>
    <property type="match status" value="1"/>
</dbReference>
<dbReference type="PANTHER" id="PTHR43777">
    <property type="entry name" value="MOLYBDENUM COFACTOR CYTIDYLYLTRANSFERASE"/>
    <property type="match status" value="1"/>
</dbReference>
<dbReference type="Proteomes" id="UP000199488">
    <property type="component" value="Unassembled WGS sequence"/>
</dbReference>
<keyword evidence="2" id="KW-0808">Transferase</keyword>
<name>A0A1H2TE07_9BACI</name>
<dbReference type="PANTHER" id="PTHR43777:SF1">
    <property type="entry name" value="MOLYBDENUM COFACTOR CYTIDYLYLTRANSFERASE"/>
    <property type="match status" value="1"/>
</dbReference>
<accession>A0A1H2TE07</accession>